<keyword evidence="3" id="KW-0862">Zinc</keyword>
<accession>A0A0D3AJW1</accession>
<evidence type="ECO:0000259" key="5">
    <source>
        <dbReference type="PROSITE" id="PS50966"/>
    </source>
</evidence>
<dbReference type="EnsemblPlants" id="Bo2g017910.1">
    <property type="protein sequence ID" value="Bo2g017910.1"/>
    <property type="gene ID" value="Bo2g017910"/>
</dbReference>
<dbReference type="PROSITE" id="PS50966">
    <property type="entry name" value="ZF_SWIM"/>
    <property type="match status" value="1"/>
</dbReference>
<dbReference type="HOGENOM" id="CLU_635163_0_0_1"/>
<evidence type="ECO:0000313" key="7">
    <source>
        <dbReference type="Proteomes" id="UP000032141"/>
    </source>
</evidence>
<dbReference type="AlphaFoldDB" id="A0A0D3AJW1"/>
<dbReference type="InterPro" id="IPR006564">
    <property type="entry name" value="Znf_PMZ"/>
</dbReference>
<dbReference type="Gramene" id="Bo2g017910.1">
    <property type="protein sequence ID" value="Bo2g017910.1"/>
    <property type="gene ID" value="Bo2g017910"/>
</dbReference>
<organism evidence="6 7">
    <name type="scientific">Brassica oleracea var. oleracea</name>
    <dbReference type="NCBI Taxonomy" id="109376"/>
    <lineage>
        <taxon>Eukaryota</taxon>
        <taxon>Viridiplantae</taxon>
        <taxon>Streptophyta</taxon>
        <taxon>Embryophyta</taxon>
        <taxon>Tracheophyta</taxon>
        <taxon>Spermatophyta</taxon>
        <taxon>Magnoliopsida</taxon>
        <taxon>eudicotyledons</taxon>
        <taxon>Gunneridae</taxon>
        <taxon>Pentapetalae</taxon>
        <taxon>rosids</taxon>
        <taxon>malvids</taxon>
        <taxon>Brassicales</taxon>
        <taxon>Brassicaceae</taxon>
        <taxon>Brassiceae</taxon>
        <taxon>Brassica</taxon>
    </lineage>
</organism>
<evidence type="ECO:0000313" key="6">
    <source>
        <dbReference type="EnsemblPlants" id="Bo2g017910.1"/>
    </source>
</evidence>
<feature type="domain" description="SWIM-type" evidence="5">
    <location>
        <begin position="303"/>
        <end position="335"/>
    </location>
</feature>
<dbReference type="Proteomes" id="UP000032141">
    <property type="component" value="Chromosome C2"/>
</dbReference>
<keyword evidence="2 4" id="KW-0863">Zinc-finger</keyword>
<proteinExistence type="predicted"/>
<protein>
    <recommendedName>
        <fullName evidence="5">SWIM-type domain-containing protein</fullName>
    </recommendedName>
</protein>
<evidence type="ECO:0000256" key="4">
    <source>
        <dbReference type="PROSITE-ProRule" id="PRU00325"/>
    </source>
</evidence>
<reference evidence="6 7" key="1">
    <citation type="journal article" date="2014" name="Genome Biol.">
        <title>Transcriptome and methylome profiling reveals relics of genome dominance in the mesopolyploid Brassica oleracea.</title>
        <authorList>
            <person name="Parkin I.A."/>
            <person name="Koh C."/>
            <person name="Tang H."/>
            <person name="Robinson S.J."/>
            <person name="Kagale S."/>
            <person name="Clarke W.E."/>
            <person name="Town C.D."/>
            <person name="Nixon J."/>
            <person name="Krishnakumar V."/>
            <person name="Bidwell S.L."/>
            <person name="Denoeud F."/>
            <person name="Belcram H."/>
            <person name="Links M.G."/>
            <person name="Just J."/>
            <person name="Clarke C."/>
            <person name="Bender T."/>
            <person name="Huebert T."/>
            <person name="Mason A.S."/>
            <person name="Pires J.C."/>
            <person name="Barker G."/>
            <person name="Moore J."/>
            <person name="Walley P.G."/>
            <person name="Manoli S."/>
            <person name="Batley J."/>
            <person name="Edwards D."/>
            <person name="Nelson M.N."/>
            <person name="Wang X."/>
            <person name="Paterson A.H."/>
            <person name="King G."/>
            <person name="Bancroft I."/>
            <person name="Chalhoub B."/>
            <person name="Sharpe A.G."/>
        </authorList>
    </citation>
    <scope>NUCLEOTIDE SEQUENCE</scope>
    <source>
        <strain evidence="6 7">cv. TO1000</strain>
    </source>
</reference>
<dbReference type="Pfam" id="PF10532">
    <property type="entry name" value="Plant_all_beta"/>
    <property type="match status" value="1"/>
</dbReference>
<evidence type="ECO:0000256" key="1">
    <source>
        <dbReference type="ARBA" id="ARBA00022723"/>
    </source>
</evidence>
<sequence length="432" mass="48091">MGYSSTNIHFDYDGHYAKSGDDYEWIPSDSRLYGISFKTLDEITYSFLKERICKKKSIDPCLKRLNMSYIPLVVEPKRQSYILDDEDVYVYLTSVDKDGRRSILHVEVIEEMEIVPVMEQQSVVEKESSYGGNYSELASGLPEVEGNPVEGNSVEGNPGELTLVTGIEEAEIYLPGSERVENVVNGKTVEGGINVINGEANESGINVVNGEDGEGGINVDNGEDGEGGVGLDNRVDNEGDVDNSMGVRPSWEYVELPRVEKIIAVVKEWEDGLGLQLFQEFPMTLLNSFELEYSVIGEDGKTYIVDLQKHTCSCKKFDIDKFPCRHAIGAIEVSRDPNKFPVSKSSKRDIDMLGFVEDAQCGIPTRCPCGGTIINEVSPDPKYPTDFDALPGRKYFTCINFEILILPRFTCRMMASISVNHGSSESRKRLKC</sequence>
<name>A0A0D3AJW1_BRAOL</name>
<dbReference type="InterPro" id="IPR018290">
    <property type="entry name" value="MULE_transposase_N"/>
</dbReference>
<evidence type="ECO:0000256" key="2">
    <source>
        <dbReference type="ARBA" id="ARBA00022771"/>
    </source>
</evidence>
<dbReference type="SMART" id="SM00575">
    <property type="entry name" value="ZnF_PMZ"/>
    <property type="match status" value="1"/>
</dbReference>
<dbReference type="GO" id="GO:0008270">
    <property type="term" value="F:zinc ion binding"/>
    <property type="evidence" value="ECO:0007669"/>
    <property type="project" value="UniProtKB-KW"/>
</dbReference>
<reference evidence="6" key="2">
    <citation type="submission" date="2015-03" db="UniProtKB">
        <authorList>
            <consortium name="EnsemblPlants"/>
        </authorList>
    </citation>
    <scope>IDENTIFICATION</scope>
</reference>
<dbReference type="InterPro" id="IPR007527">
    <property type="entry name" value="Znf_SWIM"/>
</dbReference>
<dbReference type="Pfam" id="PF04434">
    <property type="entry name" value="SWIM"/>
    <property type="match status" value="1"/>
</dbReference>
<keyword evidence="1" id="KW-0479">Metal-binding</keyword>
<keyword evidence="7" id="KW-1185">Reference proteome</keyword>
<evidence type="ECO:0000256" key="3">
    <source>
        <dbReference type="ARBA" id="ARBA00022833"/>
    </source>
</evidence>